<name>A0A401YU41_9ACTN</name>
<organism evidence="1 2">
    <name type="scientific">Embleya hyalina</name>
    <dbReference type="NCBI Taxonomy" id="516124"/>
    <lineage>
        <taxon>Bacteria</taxon>
        <taxon>Bacillati</taxon>
        <taxon>Actinomycetota</taxon>
        <taxon>Actinomycetes</taxon>
        <taxon>Kitasatosporales</taxon>
        <taxon>Streptomycetaceae</taxon>
        <taxon>Embleya</taxon>
    </lineage>
</organism>
<dbReference type="OrthoDB" id="4408226at2"/>
<sequence>MTYVDLFEPAVRSAEAGGRIEVGERRPAGGAVEWRVAVLRVEIDADPRADGVGVRG</sequence>
<comment type="caution">
    <text evidence="1">The sequence shown here is derived from an EMBL/GenBank/DDBJ whole genome shotgun (WGS) entry which is preliminary data.</text>
</comment>
<keyword evidence="2" id="KW-1185">Reference proteome</keyword>
<dbReference type="Proteomes" id="UP000286931">
    <property type="component" value="Unassembled WGS sequence"/>
</dbReference>
<dbReference type="EMBL" id="BIFH01000026">
    <property type="protein sequence ID" value="GCD98124.1"/>
    <property type="molecule type" value="Genomic_DNA"/>
</dbReference>
<accession>A0A401YU41</accession>
<dbReference type="RefSeq" id="WP_160161594.1">
    <property type="nucleotide sequence ID" value="NZ_BIFH01000026.1"/>
</dbReference>
<reference evidence="1 2" key="1">
    <citation type="submission" date="2018-12" db="EMBL/GenBank/DDBJ databases">
        <title>Draft genome sequence of Embleya hyalina NBRC 13850T.</title>
        <authorList>
            <person name="Komaki H."/>
            <person name="Hosoyama A."/>
            <person name="Kimura A."/>
            <person name="Ichikawa N."/>
            <person name="Tamura T."/>
        </authorList>
    </citation>
    <scope>NUCLEOTIDE SEQUENCE [LARGE SCALE GENOMIC DNA]</scope>
    <source>
        <strain evidence="1 2">NBRC 13850</strain>
    </source>
</reference>
<evidence type="ECO:0000313" key="2">
    <source>
        <dbReference type="Proteomes" id="UP000286931"/>
    </source>
</evidence>
<proteinExistence type="predicted"/>
<protein>
    <submittedName>
        <fullName evidence="1">Uncharacterized protein</fullName>
    </submittedName>
</protein>
<evidence type="ECO:0000313" key="1">
    <source>
        <dbReference type="EMBL" id="GCD98124.1"/>
    </source>
</evidence>
<gene>
    <name evidence="1" type="ORF">EHYA_05824</name>
</gene>
<dbReference type="AlphaFoldDB" id="A0A401YU41"/>